<accession>A0A0A0YUY5</accession>
<dbReference type="KEGG" id="vg:24405100"/>
<dbReference type="GeneID" id="24405100"/>
<keyword evidence="3" id="KW-1185">Reference proteome</keyword>
<feature type="domain" description="Baseplate J-like central" evidence="1">
    <location>
        <begin position="200"/>
        <end position="274"/>
    </location>
</feature>
<sequence length="391" mass="43513">MREIPSINEIRDQISNDFKIKLNLTDSQLKYVLDAFDSVLAAQFKLMYLYLSDIQNNVFPDTADLEENGGTLERFGRIYLNRDPLPATAGIFKASLIGSNGAVLRNSLTFKSNENSLNPSQSYVLDNEYILTGSGDKIEIRSLGGGSDFDLNVGDELTITEPVLGVNNIVTVTEVIEKPRASEDIDVYRQNIIDSIQLEPQGGSKTDYREWAADAQGVRKVYPYVRNDDAGIVDVYVEATIADSVDGNGTPDSTLLSDVYDIIEFDPDQTKPTNERGRKPIQSNIKTLAITITPVDITINGLIDDSTAVRDAIKTNIKDYLYNIRPYIAGADLPRDKKDILYSARVQSVITDVLESANYFENLTVEVNGNTVNNYEFNLGFIPYLRNLIFA</sequence>
<dbReference type="PANTHER" id="PTHR37829:SF3">
    <property type="entry name" value="PROTEIN JAYE-RELATED"/>
    <property type="match status" value="1"/>
</dbReference>
<evidence type="ECO:0000313" key="2">
    <source>
        <dbReference type="EMBL" id="AIX11886.1"/>
    </source>
</evidence>
<organism evidence="2 3">
    <name type="scientific">Flavobacterium phage FCL-2</name>
    <dbReference type="NCBI Taxonomy" id="908819"/>
    <lineage>
        <taxon>Viruses</taxon>
        <taxon>Duplodnaviria</taxon>
        <taxon>Heunggongvirae</taxon>
        <taxon>Uroviricota</taxon>
        <taxon>Caudoviricetes</taxon>
        <taxon>Ficleduovirus</taxon>
        <taxon>Ficleduovirus FCL2</taxon>
    </lineage>
</organism>
<proteinExistence type="predicted"/>
<evidence type="ECO:0000313" key="3">
    <source>
        <dbReference type="Proteomes" id="UP000030329"/>
    </source>
</evidence>
<protein>
    <recommendedName>
        <fullName evidence="1">Baseplate J-like central domain-containing protein</fullName>
    </recommendedName>
</protein>
<dbReference type="Proteomes" id="UP000030329">
    <property type="component" value="Segment"/>
</dbReference>
<dbReference type="Pfam" id="PF26078">
    <property type="entry name" value="Baseplate_J_M"/>
    <property type="match status" value="1"/>
</dbReference>
<dbReference type="PANTHER" id="PTHR37829">
    <property type="entry name" value="PHAGE-LIKE ELEMENT PBSX PROTEIN XKDT"/>
    <property type="match status" value="1"/>
</dbReference>
<evidence type="ECO:0000259" key="1">
    <source>
        <dbReference type="Pfam" id="PF26078"/>
    </source>
</evidence>
<dbReference type="OrthoDB" id="8238at10239"/>
<reference evidence="2 3" key="1">
    <citation type="journal article" date="2015" name="Front. Microbiol.">
        <title>The use of phage FCL-2 as an alternative to chemotherapy against columnaris disease in aquaculture.</title>
        <authorList>
            <person name="Laanto E."/>
            <person name="Bamford J.K."/>
            <person name="Ravantti J.J."/>
            <person name="Sundberg L.R."/>
        </authorList>
    </citation>
    <scope>NUCLEOTIDE SEQUENCE [LARGE SCALE GENOMIC DNA]</scope>
</reference>
<dbReference type="InterPro" id="IPR052399">
    <property type="entry name" value="Phage_Baseplate_Assmbl_Protein"/>
</dbReference>
<name>A0A0A0YUY5_9CAUD</name>
<dbReference type="InterPro" id="IPR058531">
    <property type="entry name" value="Baseplate_J_M"/>
</dbReference>
<dbReference type="RefSeq" id="YP_009140532.1">
    <property type="nucleotide sequence ID" value="NC_027125.1"/>
</dbReference>
<dbReference type="EMBL" id="KM873719">
    <property type="protein sequence ID" value="AIX11886.1"/>
    <property type="molecule type" value="Genomic_DNA"/>
</dbReference>